<evidence type="ECO:0000259" key="2">
    <source>
        <dbReference type="PROSITE" id="PS51704"/>
    </source>
</evidence>
<proteinExistence type="predicted"/>
<dbReference type="SUPFAM" id="SSF51695">
    <property type="entry name" value="PLC-like phosphodiesterases"/>
    <property type="match status" value="1"/>
</dbReference>
<dbReference type="InterPro" id="IPR017946">
    <property type="entry name" value="PLC-like_Pdiesterase_TIM-brl"/>
</dbReference>
<dbReference type="PROSITE" id="PS51704">
    <property type="entry name" value="GP_PDE"/>
    <property type="match status" value="1"/>
</dbReference>
<evidence type="ECO:0000313" key="4">
    <source>
        <dbReference type="Proteomes" id="UP000240259"/>
    </source>
</evidence>
<dbReference type="PANTHER" id="PTHR46211:SF14">
    <property type="entry name" value="GLYCEROPHOSPHODIESTER PHOSPHODIESTERASE"/>
    <property type="match status" value="1"/>
</dbReference>
<dbReference type="InterPro" id="IPR030395">
    <property type="entry name" value="GP_PDE_dom"/>
</dbReference>
<dbReference type="AlphaFoldDB" id="A0A2T4IKH5"/>
<comment type="caution">
    <text evidence="3">The sequence shown here is derived from an EMBL/GenBank/DDBJ whole genome shotgun (WGS) entry which is preliminary data.</text>
</comment>
<dbReference type="PANTHER" id="PTHR46211">
    <property type="entry name" value="GLYCEROPHOSPHORYL DIESTER PHOSPHODIESTERASE"/>
    <property type="match status" value="1"/>
</dbReference>
<dbReference type="Proteomes" id="UP000240259">
    <property type="component" value="Unassembled WGS sequence"/>
</dbReference>
<dbReference type="RefSeq" id="WP_107653183.1">
    <property type="nucleotide sequence ID" value="NZ_PZJX01000105.1"/>
</dbReference>
<organism evidence="3 4">
    <name type="scientific">Mesorhizobium helmanticense</name>
    <dbReference type="NCBI Taxonomy" id="1776423"/>
    <lineage>
        <taxon>Bacteria</taxon>
        <taxon>Pseudomonadati</taxon>
        <taxon>Pseudomonadota</taxon>
        <taxon>Alphaproteobacteria</taxon>
        <taxon>Hyphomicrobiales</taxon>
        <taxon>Phyllobacteriaceae</taxon>
        <taxon>Mesorhizobium</taxon>
    </lineage>
</organism>
<accession>A0A2T4IKH5</accession>
<feature type="region of interest" description="Disordered" evidence="1">
    <location>
        <begin position="1"/>
        <end position="29"/>
    </location>
</feature>
<sequence length="146" mass="16026">MPVRFAGAGVSDSFGLRPRPTGTETKTRGIDPHRKQVLPHRGLFDNSESILENTISAADNALKYGFHGVELDLRADKNGHAWMIHDTTLGRVTGDPNNCLIPDISTDEIKNMSLSKWNPVTRCSVPRSSGPDRCGSDVADWPMPCR</sequence>
<dbReference type="GO" id="GO:0006629">
    <property type="term" value="P:lipid metabolic process"/>
    <property type="evidence" value="ECO:0007669"/>
    <property type="project" value="InterPro"/>
</dbReference>
<name>A0A2T4IKH5_9HYPH</name>
<keyword evidence="4" id="KW-1185">Reference proteome</keyword>
<evidence type="ECO:0000256" key="1">
    <source>
        <dbReference type="SAM" id="MobiDB-lite"/>
    </source>
</evidence>
<gene>
    <name evidence="3" type="ORF">C9427_33540</name>
</gene>
<dbReference type="EMBL" id="PZJX01000105">
    <property type="protein sequence ID" value="PTE06141.1"/>
    <property type="molecule type" value="Genomic_DNA"/>
</dbReference>
<evidence type="ECO:0000313" key="3">
    <source>
        <dbReference type="EMBL" id="PTE06141.1"/>
    </source>
</evidence>
<dbReference type="Pfam" id="PF03009">
    <property type="entry name" value="GDPD"/>
    <property type="match status" value="1"/>
</dbReference>
<protein>
    <recommendedName>
        <fullName evidence="2">GP-PDE domain-containing protein</fullName>
    </recommendedName>
</protein>
<feature type="domain" description="GP-PDE" evidence="2">
    <location>
        <begin position="35"/>
        <end position="146"/>
    </location>
</feature>
<dbReference type="GO" id="GO:0008081">
    <property type="term" value="F:phosphoric diester hydrolase activity"/>
    <property type="evidence" value="ECO:0007669"/>
    <property type="project" value="InterPro"/>
</dbReference>
<dbReference type="Gene3D" id="3.20.20.190">
    <property type="entry name" value="Phosphatidylinositol (PI) phosphodiesterase"/>
    <property type="match status" value="1"/>
</dbReference>
<reference evidence="3 4" key="1">
    <citation type="submission" date="2018-03" db="EMBL/GenBank/DDBJ databases">
        <title>Genome sequence of the symbiotic type strain Mesorhizobium helmanticense CSLC115NT isolated from Lotus corniculatus nodules.</title>
        <authorList>
            <person name="Sannazzaro A.I."/>
            <person name="Torres Tejerizo G.A."/>
            <person name="Dip D."/>
            <person name="Caballero M."/>
            <person name="Pistorio M."/>
            <person name="Estrella M.J."/>
        </authorList>
    </citation>
    <scope>NUCLEOTIDE SEQUENCE [LARGE SCALE GENOMIC DNA]</scope>
    <source>
        <strain evidence="3 4">CSLC115N</strain>
    </source>
</reference>
<dbReference type="OrthoDB" id="9795622at2"/>